<dbReference type="AlphaFoldDB" id="A0AAN9L3M1"/>
<reference evidence="2 3" key="1">
    <citation type="submission" date="2024-01" db="EMBL/GenBank/DDBJ databases">
        <title>The genomes of 5 underutilized Papilionoideae crops provide insights into root nodulation and disease resistanc.</title>
        <authorList>
            <person name="Jiang F."/>
        </authorList>
    </citation>
    <scope>NUCLEOTIDE SEQUENCE [LARGE SCALE GENOMIC DNA]</scope>
    <source>
        <strain evidence="2">LVBAO_FW01</strain>
        <tissue evidence="2">Leaves</tissue>
    </source>
</reference>
<protein>
    <submittedName>
        <fullName evidence="2">Uncharacterized protein</fullName>
    </submittedName>
</protein>
<evidence type="ECO:0000256" key="1">
    <source>
        <dbReference type="SAM" id="MobiDB-lite"/>
    </source>
</evidence>
<evidence type="ECO:0000313" key="2">
    <source>
        <dbReference type="EMBL" id="KAK7328136.1"/>
    </source>
</evidence>
<feature type="region of interest" description="Disordered" evidence="1">
    <location>
        <begin position="1"/>
        <end position="23"/>
    </location>
</feature>
<gene>
    <name evidence="2" type="ORF">VNO77_22232</name>
</gene>
<dbReference type="Proteomes" id="UP001367508">
    <property type="component" value="Unassembled WGS sequence"/>
</dbReference>
<comment type="caution">
    <text evidence="2">The sequence shown here is derived from an EMBL/GenBank/DDBJ whole genome shotgun (WGS) entry which is preliminary data.</text>
</comment>
<accession>A0AAN9L3M1</accession>
<feature type="compositionally biased region" description="Basic and acidic residues" evidence="1">
    <location>
        <begin position="1"/>
        <end position="16"/>
    </location>
</feature>
<sequence>MRQKIMELKEKGEEQIRPGGGGDLADTSTWALYTMGLNGPSKVDAGSNLVKLHCRDMNNMLKLFAFNGSLMLKVKTVEVEKQVPGLMMGERGKNNMRQKIKENAFATAKNHLLKKKIQWLLSSYMNFDKVIKGGAAKTKLNELLSFQ</sequence>
<dbReference type="EMBL" id="JAYMYQ010000005">
    <property type="protein sequence ID" value="KAK7328136.1"/>
    <property type="molecule type" value="Genomic_DNA"/>
</dbReference>
<keyword evidence="3" id="KW-1185">Reference proteome</keyword>
<name>A0AAN9L3M1_CANGL</name>
<organism evidence="2 3">
    <name type="scientific">Canavalia gladiata</name>
    <name type="common">Sword bean</name>
    <name type="synonym">Dolichos gladiatus</name>
    <dbReference type="NCBI Taxonomy" id="3824"/>
    <lineage>
        <taxon>Eukaryota</taxon>
        <taxon>Viridiplantae</taxon>
        <taxon>Streptophyta</taxon>
        <taxon>Embryophyta</taxon>
        <taxon>Tracheophyta</taxon>
        <taxon>Spermatophyta</taxon>
        <taxon>Magnoliopsida</taxon>
        <taxon>eudicotyledons</taxon>
        <taxon>Gunneridae</taxon>
        <taxon>Pentapetalae</taxon>
        <taxon>rosids</taxon>
        <taxon>fabids</taxon>
        <taxon>Fabales</taxon>
        <taxon>Fabaceae</taxon>
        <taxon>Papilionoideae</taxon>
        <taxon>50 kb inversion clade</taxon>
        <taxon>NPAAA clade</taxon>
        <taxon>indigoferoid/millettioid clade</taxon>
        <taxon>Phaseoleae</taxon>
        <taxon>Canavalia</taxon>
    </lineage>
</organism>
<proteinExistence type="predicted"/>
<evidence type="ECO:0000313" key="3">
    <source>
        <dbReference type="Proteomes" id="UP001367508"/>
    </source>
</evidence>